<name>A0A917NHR1_9PROT</name>
<sequence length="285" mass="29883">MKQISNLIPQQPPGPGSSLALAPGAPRRLVPLVARCRGGSALAGILLAGLVVMPLSGQGQSLTPEGGATAVADSRPRPVTLDARVRRLEEGLGTLDERLNRATEARAAMGGIQADRLALALLHLETVVSTGRPWAREWQLILSLDGPALMPQLYLEVLGSHAARGLPSARDLAERFELLAPAIAARAGSEKDFLQRAMNAVRSTLSGVGLVAPVEPGLVDTAFASIREHLRRGELAGALAEVATLDDEQQTLLAGWLAQMRARVAVEQSLQDAILGLLAGTGRQG</sequence>
<proteinExistence type="predicted"/>
<protein>
    <submittedName>
        <fullName evidence="1">Uncharacterized protein</fullName>
    </submittedName>
</protein>
<evidence type="ECO:0000313" key="2">
    <source>
        <dbReference type="Proteomes" id="UP000661507"/>
    </source>
</evidence>
<gene>
    <name evidence="1" type="ORF">GCM10011320_02230</name>
</gene>
<evidence type="ECO:0000313" key="1">
    <source>
        <dbReference type="EMBL" id="GGI99039.1"/>
    </source>
</evidence>
<dbReference type="AlphaFoldDB" id="A0A917NHR1"/>
<dbReference type="EMBL" id="BMKW01000001">
    <property type="protein sequence ID" value="GGI99039.1"/>
    <property type="molecule type" value="Genomic_DNA"/>
</dbReference>
<accession>A0A917NHR1</accession>
<organism evidence="1 2">
    <name type="scientific">Neoroseomonas lacus</name>
    <dbReference type="NCBI Taxonomy" id="287609"/>
    <lineage>
        <taxon>Bacteria</taxon>
        <taxon>Pseudomonadati</taxon>
        <taxon>Pseudomonadota</taxon>
        <taxon>Alphaproteobacteria</taxon>
        <taxon>Acetobacterales</taxon>
        <taxon>Acetobacteraceae</taxon>
        <taxon>Neoroseomonas</taxon>
    </lineage>
</organism>
<reference evidence="1" key="2">
    <citation type="submission" date="2020-09" db="EMBL/GenBank/DDBJ databases">
        <authorList>
            <person name="Sun Q."/>
            <person name="Zhou Y."/>
        </authorList>
    </citation>
    <scope>NUCLEOTIDE SEQUENCE</scope>
    <source>
        <strain evidence="1">CGMCC 1.3617</strain>
    </source>
</reference>
<comment type="caution">
    <text evidence="1">The sequence shown here is derived from an EMBL/GenBank/DDBJ whole genome shotgun (WGS) entry which is preliminary data.</text>
</comment>
<reference evidence="1" key="1">
    <citation type="journal article" date="2014" name="Int. J. Syst. Evol. Microbiol.">
        <title>Complete genome sequence of Corynebacterium casei LMG S-19264T (=DSM 44701T), isolated from a smear-ripened cheese.</title>
        <authorList>
            <consortium name="US DOE Joint Genome Institute (JGI-PGF)"/>
            <person name="Walter F."/>
            <person name="Albersmeier A."/>
            <person name="Kalinowski J."/>
            <person name="Ruckert C."/>
        </authorList>
    </citation>
    <scope>NUCLEOTIDE SEQUENCE</scope>
    <source>
        <strain evidence="1">CGMCC 1.3617</strain>
    </source>
</reference>
<keyword evidence="2" id="KW-1185">Reference proteome</keyword>
<dbReference type="Proteomes" id="UP000661507">
    <property type="component" value="Unassembled WGS sequence"/>
</dbReference>